<feature type="transmembrane region" description="Helical" evidence="1">
    <location>
        <begin position="196"/>
        <end position="217"/>
    </location>
</feature>
<keyword evidence="1" id="KW-1133">Transmembrane helix</keyword>
<keyword evidence="3" id="KW-1185">Reference proteome</keyword>
<protein>
    <submittedName>
        <fullName evidence="2">DUF1345 domain-containing protein</fullName>
    </submittedName>
</protein>
<evidence type="ECO:0000313" key="3">
    <source>
        <dbReference type="Proteomes" id="UP000482578"/>
    </source>
</evidence>
<name>A0A6B2KR60_9NEIS</name>
<feature type="transmembrane region" description="Helical" evidence="1">
    <location>
        <begin position="12"/>
        <end position="34"/>
    </location>
</feature>
<organism evidence="2 3">
    <name type="scientific">Crenobacter caeni</name>
    <dbReference type="NCBI Taxonomy" id="2705474"/>
    <lineage>
        <taxon>Bacteria</taxon>
        <taxon>Pseudomonadati</taxon>
        <taxon>Pseudomonadota</taxon>
        <taxon>Betaproteobacteria</taxon>
        <taxon>Neisseriales</taxon>
        <taxon>Neisseriaceae</taxon>
        <taxon>Crenobacter</taxon>
    </lineage>
</organism>
<proteinExistence type="predicted"/>
<dbReference type="Proteomes" id="UP000482578">
    <property type="component" value="Unassembled WGS sequence"/>
</dbReference>
<sequence>MRKASFSQRVRALIGARPRLSLALALGTAAWFLLPIDTSLLLRALLAWNVTAWTYLIGLWLIVFSTRPHHIRRHAVREDESAALVLALVCAGSLMSVAAIVIELALANHGAWHVALTVATLLSAWLLLPTCFAVHYAHLFYLADPAKPILQFPDEPAEPDYWDFLYFSFTIAATNQTADVGIASARVRRLVLLQGMLSFVFNLFILGLTVNLAAGLLGG</sequence>
<feature type="transmembrane region" description="Helical" evidence="1">
    <location>
        <begin position="40"/>
        <end position="63"/>
    </location>
</feature>
<keyword evidence="1" id="KW-0812">Transmembrane</keyword>
<dbReference type="EMBL" id="JAAGAA010000004">
    <property type="protein sequence ID" value="NDV12469.1"/>
    <property type="molecule type" value="Genomic_DNA"/>
</dbReference>
<dbReference type="AlphaFoldDB" id="A0A6B2KR60"/>
<dbReference type="Pfam" id="PF07077">
    <property type="entry name" value="DUF1345"/>
    <property type="match status" value="1"/>
</dbReference>
<keyword evidence="1" id="KW-0472">Membrane</keyword>
<dbReference type="RefSeq" id="WP_163315693.1">
    <property type="nucleotide sequence ID" value="NZ_JAAGAA010000004.1"/>
</dbReference>
<gene>
    <name evidence="2" type="ORF">GZH52_06610</name>
</gene>
<comment type="caution">
    <text evidence="2">The sequence shown here is derived from an EMBL/GenBank/DDBJ whole genome shotgun (WGS) entry which is preliminary data.</text>
</comment>
<feature type="transmembrane region" description="Helical" evidence="1">
    <location>
        <begin position="84"/>
        <end position="106"/>
    </location>
</feature>
<reference evidence="2 3" key="1">
    <citation type="submission" date="2020-02" db="EMBL/GenBank/DDBJ databases">
        <authorList>
            <person name="Yang Z."/>
        </authorList>
    </citation>
    <scope>NUCLEOTIDE SEQUENCE [LARGE SCALE GENOMIC DNA]</scope>
    <source>
        <strain evidence="2 3">HX-7-9</strain>
    </source>
</reference>
<dbReference type="InterPro" id="IPR009781">
    <property type="entry name" value="DUF1345"/>
</dbReference>
<evidence type="ECO:0000256" key="1">
    <source>
        <dbReference type="SAM" id="Phobius"/>
    </source>
</evidence>
<evidence type="ECO:0000313" key="2">
    <source>
        <dbReference type="EMBL" id="NDV12469.1"/>
    </source>
</evidence>
<feature type="transmembrane region" description="Helical" evidence="1">
    <location>
        <begin position="112"/>
        <end position="137"/>
    </location>
</feature>
<accession>A0A6B2KR60</accession>